<keyword evidence="2" id="KW-1185">Reference proteome</keyword>
<proteinExistence type="predicted"/>
<reference evidence="1 2" key="1">
    <citation type="submission" date="2021-06" db="EMBL/GenBank/DDBJ databases">
        <title>A haploid diamondback moth (Plutella xylostella L.) genome assembly resolves 31 chromosomes and identifies a diamide resistance mutation.</title>
        <authorList>
            <person name="Ward C.M."/>
            <person name="Perry K.D."/>
            <person name="Baker G."/>
            <person name="Powis K."/>
            <person name="Heckel D.G."/>
            <person name="Baxter S.W."/>
        </authorList>
    </citation>
    <scope>NUCLEOTIDE SEQUENCE [LARGE SCALE GENOMIC DNA]</scope>
    <source>
        <strain evidence="1 2">LV</strain>
        <tissue evidence="1">Single pupa</tissue>
    </source>
</reference>
<dbReference type="EMBL" id="JAHIBW010000013">
    <property type="protein sequence ID" value="KAG7305340.1"/>
    <property type="molecule type" value="Genomic_DNA"/>
</dbReference>
<name>A0ABQ7QKM7_PLUXY</name>
<organism evidence="1 2">
    <name type="scientific">Plutella xylostella</name>
    <name type="common">Diamondback moth</name>
    <name type="synonym">Plutella maculipennis</name>
    <dbReference type="NCBI Taxonomy" id="51655"/>
    <lineage>
        <taxon>Eukaryota</taxon>
        <taxon>Metazoa</taxon>
        <taxon>Ecdysozoa</taxon>
        <taxon>Arthropoda</taxon>
        <taxon>Hexapoda</taxon>
        <taxon>Insecta</taxon>
        <taxon>Pterygota</taxon>
        <taxon>Neoptera</taxon>
        <taxon>Endopterygota</taxon>
        <taxon>Lepidoptera</taxon>
        <taxon>Glossata</taxon>
        <taxon>Ditrysia</taxon>
        <taxon>Yponomeutoidea</taxon>
        <taxon>Plutellidae</taxon>
        <taxon>Plutella</taxon>
    </lineage>
</organism>
<dbReference type="Proteomes" id="UP000823941">
    <property type="component" value="Chromosome 13"/>
</dbReference>
<sequence length="51" mass="5658">MSNVAVMITNELCTDLAKPYAPAEVMWKPLTTRGGGYCPWERVIAGSIFMH</sequence>
<accession>A0ABQ7QKM7</accession>
<evidence type="ECO:0000313" key="2">
    <source>
        <dbReference type="Proteomes" id="UP000823941"/>
    </source>
</evidence>
<comment type="caution">
    <text evidence="1">The sequence shown here is derived from an EMBL/GenBank/DDBJ whole genome shotgun (WGS) entry which is preliminary data.</text>
</comment>
<protein>
    <submittedName>
        <fullName evidence="1">Uncharacterized protein</fullName>
    </submittedName>
</protein>
<evidence type="ECO:0000313" key="1">
    <source>
        <dbReference type="EMBL" id="KAG7305340.1"/>
    </source>
</evidence>
<gene>
    <name evidence="1" type="ORF">JYU34_009403</name>
</gene>